<keyword evidence="3" id="KW-1185">Reference proteome</keyword>
<accession>A0A154QI06</accession>
<dbReference type="AlphaFoldDB" id="A0A154QI06"/>
<dbReference type="RefSeq" id="WP_007514051.1">
    <property type="nucleotide sequence ID" value="NZ_LVJS01000047.1"/>
</dbReference>
<dbReference type="STRING" id="416169.RHOFW104T7_14135"/>
<feature type="signal peptide" evidence="1">
    <location>
        <begin position="1"/>
        <end position="22"/>
    </location>
</feature>
<proteinExistence type="predicted"/>
<gene>
    <name evidence="2" type="ORF">RHOFW104T7_14135</name>
</gene>
<organism evidence="2 3">
    <name type="scientific">Rhodanobacter thiooxydans</name>
    <dbReference type="NCBI Taxonomy" id="416169"/>
    <lineage>
        <taxon>Bacteria</taxon>
        <taxon>Pseudomonadati</taxon>
        <taxon>Pseudomonadota</taxon>
        <taxon>Gammaproteobacteria</taxon>
        <taxon>Lysobacterales</taxon>
        <taxon>Rhodanobacteraceae</taxon>
        <taxon>Rhodanobacter</taxon>
    </lineage>
</organism>
<dbReference type="Proteomes" id="UP000076131">
    <property type="component" value="Unassembled WGS sequence"/>
</dbReference>
<evidence type="ECO:0000313" key="3">
    <source>
        <dbReference type="Proteomes" id="UP000076131"/>
    </source>
</evidence>
<evidence type="ECO:0000313" key="2">
    <source>
        <dbReference type="EMBL" id="KZC23314.1"/>
    </source>
</evidence>
<sequence length="218" mass="22499">MRRLAVSFVVAAMLLSPCAARAGTSLLVDDAGTLPDGRCQLESWLRLRGGGEATAVPACGLGGVEYSLGGSANAGAPSGPWLSAGLKRTLRDMDEATPGVAVSLGGSWRRSDHRLAAGTANLVVSLPLDPSWTVHVNMSWNTARGGPPWPGGGVGMQYALGAHWSGLAELYAARGAGGTAQAGLRRSFARGLSFELLAGHDRDGHWLTFGFNYAPGDS</sequence>
<feature type="chain" id="PRO_5007600053" description="Transporter" evidence="1">
    <location>
        <begin position="23"/>
        <end position="218"/>
    </location>
</feature>
<dbReference type="GeneID" id="72425264"/>
<evidence type="ECO:0008006" key="4">
    <source>
        <dbReference type="Google" id="ProtNLM"/>
    </source>
</evidence>
<reference evidence="2 3" key="1">
    <citation type="journal article" date="2016" name="MBio">
        <title>Lateral Gene Transfer in a Heavy Metal-Contaminated-Groundwater Microbial Community.</title>
        <authorList>
            <person name="Hemme C.L."/>
            <person name="Green S.J."/>
            <person name="Rishishwar L."/>
            <person name="Prakash O."/>
            <person name="Pettenato A."/>
            <person name="Chakraborty R."/>
            <person name="Deutschbauer A.M."/>
            <person name="Van Nostrand J.D."/>
            <person name="Wu L."/>
            <person name="He Z."/>
            <person name="Jordan I.K."/>
            <person name="Hazen T.C."/>
            <person name="Arkin A.P."/>
            <person name="Kostka J.E."/>
            <person name="Zhou J."/>
        </authorList>
    </citation>
    <scope>NUCLEOTIDE SEQUENCE [LARGE SCALE GENOMIC DNA]</scope>
    <source>
        <strain evidence="2 3">FW104-T7</strain>
    </source>
</reference>
<evidence type="ECO:0000256" key="1">
    <source>
        <dbReference type="SAM" id="SignalP"/>
    </source>
</evidence>
<dbReference type="EMBL" id="LVJS01000047">
    <property type="protein sequence ID" value="KZC23314.1"/>
    <property type="molecule type" value="Genomic_DNA"/>
</dbReference>
<name>A0A154QI06_9GAMM</name>
<keyword evidence="1" id="KW-0732">Signal</keyword>
<comment type="caution">
    <text evidence="2">The sequence shown here is derived from an EMBL/GenBank/DDBJ whole genome shotgun (WGS) entry which is preliminary data.</text>
</comment>
<protein>
    <recommendedName>
        <fullName evidence="4">Transporter</fullName>
    </recommendedName>
</protein>